<organism evidence="1 2">
    <name type="scientific">Rhodocytophaga rosea</name>
    <dbReference type="NCBI Taxonomy" id="2704465"/>
    <lineage>
        <taxon>Bacteria</taxon>
        <taxon>Pseudomonadati</taxon>
        <taxon>Bacteroidota</taxon>
        <taxon>Cytophagia</taxon>
        <taxon>Cytophagales</taxon>
        <taxon>Rhodocytophagaceae</taxon>
        <taxon>Rhodocytophaga</taxon>
    </lineage>
</organism>
<dbReference type="EMBL" id="CP048222">
    <property type="protein sequence ID" value="QHT67923.1"/>
    <property type="molecule type" value="Genomic_DNA"/>
</dbReference>
<sequence length="71" mass="7994">MIKNDISIVITQDLTEGCLVYVEQLPHISANAPTVAEANAILMAELKRYEQDTYSTYNVVEYKYSSGAYRS</sequence>
<dbReference type="RefSeq" id="WP_162443944.1">
    <property type="nucleotide sequence ID" value="NZ_CP048222.1"/>
</dbReference>
<evidence type="ECO:0008006" key="3">
    <source>
        <dbReference type="Google" id="ProtNLM"/>
    </source>
</evidence>
<dbReference type="Proteomes" id="UP000480178">
    <property type="component" value="Chromosome"/>
</dbReference>
<evidence type="ECO:0000313" key="1">
    <source>
        <dbReference type="EMBL" id="QHT67923.1"/>
    </source>
</evidence>
<dbReference type="KEGG" id="rhoz:GXP67_15390"/>
<reference evidence="1 2" key="1">
    <citation type="submission" date="2020-01" db="EMBL/GenBank/DDBJ databases">
        <authorList>
            <person name="Kim M.K."/>
        </authorList>
    </citation>
    <scope>NUCLEOTIDE SEQUENCE [LARGE SCALE GENOMIC DNA]</scope>
    <source>
        <strain evidence="1 2">172606-1</strain>
    </source>
</reference>
<proteinExistence type="predicted"/>
<keyword evidence="2" id="KW-1185">Reference proteome</keyword>
<dbReference type="AlphaFoldDB" id="A0A6C0GJR5"/>
<protein>
    <recommendedName>
        <fullName evidence="3">Type II toxin-antitoxin system HicB family antitoxin</fullName>
    </recommendedName>
</protein>
<evidence type="ECO:0000313" key="2">
    <source>
        <dbReference type="Proteomes" id="UP000480178"/>
    </source>
</evidence>
<accession>A0A6C0GJR5</accession>
<gene>
    <name evidence="1" type="ORF">GXP67_15390</name>
</gene>
<name>A0A6C0GJR5_9BACT</name>